<dbReference type="Gene3D" id="3.90.730.10">
    <property type="entry name" value="Ribonuclease T2-like"/>
    <property type="match status" value="1"/>
</dbReference>
<evidence type="ECO:0000256" key="8">
    <source>
        <dbReference type="ARBA" id="ARBA00022729"/>
    </source>
</evidence>
<dbReference type="GO" id="GO:0003723">
    <property type="term" value="F:RNA binding"/>
    <property type="evidence" value="ECO:0007669"/>
    <property type="project" value="InterPro"/>
</dbReference>
<dbReference type="GO" id="GO:0005576">
    <property type="term" value="C:extracellular region"/>
    <property type="evidence" value="ECO:0007669"/>
    <property type="project" value="TreeGrafter"/>
</dbReference>
<evidence type="ECO:0000256" key="2">
    <source>
        <dbReference type="ARBA" id="ARBA00004496"/>
    </source>
</evidence>
<evidence type="ECO:0000256" key="12">
    <source>
        <dbReference type="ARBA" id="ARBA00023180"/>
    </source>
</evidence>
<dbReference type="GO" id="GO:0006401">
    <property type="term" value="P:RNA catabolic process"/>
    <property type="evidence" value="ECO:0007669"/>
    <property type="project" value="TreeGrafter"/>
</dbReference>
<evidence type="ECO:0000256" key="4">
    <source>
        <dbReference type="ARBA" id="ARBA00012571"/>
    </source>
</evidence>
<dbReference type="PANTHER" id="PTHR11240">
    <property type="entry name" value="RIBONUCLEASE T2"/>
    <property type="match status" value="1"/>
</dbReference>
<comment type="similarity">
    <text evidence="3 17">Belongs to the RNase T2 family.</text>
</comment>
<accession>A0A8H7TC30</accession>
<dbReference type="Proteomes" id="UP000664132">
    <property type="component" value="Unassembled WGS sequence"/>
</dbReference>
<dbReference type="Pfam" id="PF00445">
    <property type="entry name" value="Ribonuclease_T2"/>
    <property type="match status" value="1"/>
</dbReference>
<comment type="subcellular location">
    <subcellularLocation>
        <location evidence="2">Cytoplasm</location>
    </subcellularLocation>
    <subcellularLocation>
        <location evidence="1">Vacuole lumen</location>
    </subcellularLocation>
</comment>
<keyword evidence="7" id="KW-0540">Nuclease</keyword>
<feature type="signal peptide" evidence="18">
    <location>
        <begin position="1"/>
        <end position="20"/>
    </location>
</feature>
<evidence type="ECO:0000256" key="14">
    <source>
        <dbReference type="ARBA" id="ARBA00025494"/>
    </source>
</evidence>
<evidence type="ECO:0000256" key="15">
    <source>
        <dbReference type="ARBA" id="ARBA00071169"/>
    </source>
</evidence>
<dbReference type="PANTHER" id="PTHR11240:SF79">
    <property type="entry name" value="RIBONUCLEASE T2"/>
    <property type="match status" value="1"/>
</dbReference>
<evidence type="ECO:0000259" key="19">
    <source>
        <dbReference type="Pfam" id="PF25488"/>
    </source>
</evidence>
<evidence type="ECO:0000256" key="10">
    <source>
        <dbReference type="ARBA" id="ARBA00022801"/>
    </source>
</evidence>
<dbReference type="EMBL" id="JAFJYH010000118">
    <property type="protein sequence ID" value="KAG4418860.1"/>
    <property type="molecule type" value="Genomic_DNA"/>
</dbReference>
<keyword evidence="5" id="KW-0963">Cytoplasm</keyword>
<evidence type="ECO:0000256" key="7">
    <source>
        <dbReference type="ARBA" id="ARBA00022722"/>
    </source>
</evidence>
<feature type="domain" description="RNase T2-like C-terminal" evidence="19">
    <location>
        <begin position="380"/>
        <end position="493"/>
    </location>
</feature>
<dbReference type="PROSITE" id="PS00531">
    <property type="entry name" value="RNASE_T2_2"/>
    <property type="match status" value="1"/>
</dbReference>
<dbReference type="EC" id="4.6.1.19" evidence="4"/>
<feature type="chain" id="PRO_5034485876" description="Ribonuclease T2-like" evidence="18">
    <location>
        <begin position="21"/>
        <end position="495"/>
    </location>
</feature>
<dbReference type="InterPro" id="IPR018188">
    <property type="entry name" value="RNase_T2_His_AS_1"/>
</dbReference>
<name>A0A8H7TC30_9HELO</name>
<proteinExistence type="inferred from homology"/>
<evidence type="ECO:0000256" key="6">
    <source>
        <dbReference type="ARBA" id="ARBA00022554"/>
    </source>
</evidence>
<dbReference type="InterPro" id="IPR001568">
    <property type="entry name" value="RNase_T2-like"/>
</dbReference>
<evidence type="ECO:0000256" key="9">
    <source>
        <dbReference type="ARBA" id="ARBA00022759"/>
    </source>
</evidence>
<organism evidence="20 21">
    <name type="scientific">Cadophora malorum</name>
    <dbReference type="NCBI Taxonomy" id="108018"/>
    <lineage>
        <taxon>Eukaryota</taxon>
        <taxon>Fungi</taxon>
        <taxon>Dikarya</taxon>
        <taxon>Ascomycota</taxon>
        <taxon>Pezizomycotina</taxon>
        <taxon>Leotiomycetes</taxon>
        <taxon>Helotiales</taxon>
        <taxon>Ploettnerulaceae</taxon>
        <taxon>Cadophora</taxon>
    </lineage>
</organism>
<feature type="active site" evidence="16">
    <location>
        <position position="240"/>
    </location>
</feature>
<dbReference type="InterPro" id="IPR033697">
    <property type="entry name" value="Ribonuclease_T2_eukaryotic"/>
</dbReference>
<keyword evidence="21" id="KW-1185">Reference proteome</keyword>
<evidence type="ECO:0000256" key="11">
    <source>
        <dbReference type="ARBA" id="ARBA00023157"/>
    </source>
</evidence>
<dbReference type="GO" id="GO:0033897">
    <property type="term" value="F:ribonuclease T2 activity"/>
    <property type="evidence" value="ECO:0007669"/>
    <property type="project" value="UniProtKB-EC"/>
</dbReference>
<feature type="active site" evidence="16">
    <location>
        <position position="178"/>
    </location>
</feature>
<evidence type="ECO:0000256" key="3">
    <source>
        <dbReference type="ARBA" id="ARBA00007469"/>
    </source>
</evidence>
<dbReference type="FunFam" id="3.90.730.10:FF:000004">
    <property type="entry name" value="Ribonuclease T2-like"/>
    <property type="match status" value="1"/>
</dbReference>
<evidence type="ECO:0000256" key="17">
    <source>
        <dbReference type="RuleBase" id="RU004328"/>
    </source>
</evidence>
<dbReference type="CDD" id="cd01061">
    <property type="entry name" value="RNase_T2_euk"/>
    <property type="match status" value="1"/>
</dbReference>
<reference evidence="20" key="1">
    <citation type="submission" date="2021-02" db="EMBL/GenBank/DDBJ databases">
        <title>Genome sequence Cadophora malorum strain M34.</title>
        <authorList>
            <person name="Stefanovic E."/>
            <person name="Vu D."/>
            <person name="Scully C."/>
            <person name="Dijksterhuis J."/>
            <person name="Roader J."/>
            <person name="Houbraken J."/>
        </authorList>
    </citation>
    <scope>NUCLEOTIDE SEQUENCE</scope>
    <source>
        <strain evidence="20">M34</strain>
    </source>
</reference>
<evidence type="ECO:0000256" key="13">
    <source>
        <dbReference type="ARBA" id="ARBA00023239"/>
    </source>
</evidence>
<dbReference type="PROSITE" id="PS00530">
    <property type="entry name" value="RNASE_T2_1"/>
    <property type="match status" value="1"/>
</dbReference>
<dbReference type="SUPFAM" id="SSF55895">
    <property type="entry name" value="Ribonuclease Rh-like"/>
    <property type="match status" value="1"/>
</dbReference>
<evidence type="ECO:0000256" key="1">
    <source>
        <dbReference type="ARBA" id="ARBA00004410"/>
    </source>
</evidence>
<dbReference type="InterPro" id="IPR057328">
    <property type="entry name" value="RNaseT2L_C"/>
</dbReference>
<dbReference type="GO" id="GO:0016787">
    <property type="term" value="F:hydrolase activity"/>
    <property type="evidence" value="ECO:0007669"/>
    <property type="project" value="UniProtKB-KW"/>
</dbReference>
<evidence type="ECO:0000313" key="20">
    <source>
        <dbReference type="EMBL" id="KAG4418860.1"/>
    </source>
</evidence>
<keyword evidence="10" id="KW-0378">Hydrolase</keyword>
<feature type="active site" evidence="16">
    <location>
        <position position="236"/>
    </location>
</feature>
<keyword evidence="12" id="KW-0325">Glycoprotein</keyword>
<keyword evidence="13" id="KW-0456">Lyase</keyword>
<sequence>MPSLTSLLFPLFISATSVAASCNADNCLRALRAPTKLAEAQAFCATFTTASVAIPSYAAAACTGDVSSRISSACLCIATSTISSTATPTSSTTSTSGSITSSSSSVEITSTLSSSSASVPTSAPTGTPKVCLNPQLSCQNTTAVQDLCCFNSPGGQLLLTEFWDTAPSTGPNNSWTIHGLWPDKCDGTYEANCDPSREYTNITAILQSYGKTDLLEYMSTYWKDYQGNDETFWEHEWGKHGTCISTLDTECYEGHKGQEEVVDYFEVAVGLYKGLSSFEVLAAAGIIPSTTVTYTLSAIQAALTASHGYPVTLGCSGSLFEEIWYHYNVLGSVPTGTFIPTSPDGSKSDCPETGIRYVPKYLPASPTTSTAPGSTPTGTPYVGKGFLQAYTGGANKGCLISAGTWYTTGTCATYTASNVADGFTLTSSKGPCDFIAGAFSCASGNTAGVFTSIDGSLAYAGSISFYAAAIPVGTMQQKVYTAVNPVEVEFVWQII</sequence>
<evidence type="ECO:0000256" key="5">
    <source>
        <dbReference type="ARBA" id="ARBA00022490"/>
    </source>
</evidence>
<dbReference type="OrthoDB" id="435754at2759"/>
<keyword evidence="9" id="KW-0255">Endonuclease</keyword>
<dbReference type="InterPro" id="IPR036430">
    <property type="entry name" value="RNase_T2-like_sf"/>
</dbReference>
<comment type="function">
    <text evidence="14">Rnase which modulates cell survival under stress conditions. Released from the vacuole to the cytoplasm during stress to promote tRNA and rRNA cleavage and to activate separately a downstream pathway that promotes cell death. Involved in cell size, vacuolar morphology and growth at high temperatures and high salt concentration.</text>
</comment>
<comment type="caution">
    <text evidence="20">The sequence shown here is derived from an EMBL/GenBank/DDBJ whole genome shotgun (WGS) entry which is preliminary data.</text>
</comment>
<evidence type="ECO:0000256" key="16">
    <source>
        <dbReference type="PIRSR" id="PIRSR633697-1"/>
    </source>
</evidence>
<keyword evidence="11" id="KW-1015">Disulfide bond</keyword>
<protein>
    <recommendedName>
        <fullName evidence="15">Ribonuclease T2-like</fullName>
        <ecNumber evidence="4">4.6.1.19</ecNumber>
    </recommendedName>
</protein>
<keyword evidence="8 18" id="KW-0732">Signal</keyword>
<gene>
    <name evidence="20" type="ORF">IFR04_007984</name>
</gene>
<dbReference type="AlphaFoldDB" id="A0A8H7TC30"/>
<evidence type="ECO:0000313" key="21">
    <source>
        <dbReference type="Proteomes" id="UP000664132"/>
    </source>
</evidence>
<keyword evidence="6" id="KW-0926">Vacuole</keyword>
<dbReference type="InterPro" id="IPR033130">
    <property type="entry name" value="RNase_T2_His_AS_2"/>
</dbReference>
<dbReference type="GO" id="GO:0005775">
    <property type="term" value="C:vacuolar lumen"/>
    <property type="evidence" value="ECO:0007669"/>
    <property type="project" value="UniProtKB-SubCell"/>
</dbReference>
<evidence type="ECO:0000256" key="18">
    <source>
        <dbReference type="SAM" id="SignalP"/>
    </source>
</evidence>
<dbReference type="Pfam" id="PF25488">
    <property type="entry name" value="RNaseT2L_C"/>
    <property type="match status" value="1"/>
</dbReference>